<dbReference type="RefSeq" id="WP_109950052.1">
    <property type="nucleotide sequence ID" value="NZ_CP029551.1"/>
</dbReference>
<dbReference type="GO" id="GO:0005886">
    <property type="term" value="C:plasma membrane"/>
    <property type="evidence" value="ECO:0007669"/>
    <property type="project" value="UniProtKB-SubCell"/>
</dbReference>
<feature type="transmembrane region" description="Helical" evidence="13">
    <location>
        <begin position="97"/>
        <end position="121"/>
    </location>
</feature>
<proteinExistence type="inferred from homology"/>
<comment type="similarity">
    <text evidence="3">Belongs to the glycosyltransferase 2 family. OpgH subfamily.</text>
</comment>
<feature type="domain" description="Glycosyltransferase 2-like" evidence="14">
    <location>
        <begin position="255"/>
        <end position="445"/>
    </location>
</feature>
<keyword evidence="7" id="KW-0328">Glycosyltransferase</keyword>
<evidence type="ECO:0000313" key="16">
    <source>
        <dbReference type="Proteomes" id="UP000246058"/>
    </source>
</evidence>
<dbReference type="GO" id="GO:0016758">
    <property type="term" value="F:hexosyltransferase activity"/>
    <property type="evidence" value="ECO:0007669"/>
    <property type="project" value="TreeGrafter"/>
</dbReference>
<keyword evidence="8 15" id="KW-0808">Transferase</keyword>
<comment type="subcellular location">
    <subcellularLocation>
        <location evidence="1">Cell inner membrane</location>
        <topology evidence="1">Multi-pass membrane protein</topology>
    </subcellularLocation>
</comment>
<dbReference type="InterPro" id="IPR050321">
    <property type="entry name" value="Glycosyltr_2/OpgH_subfam"/>
</dbReference>
<evidence type="ECO:0000256" key="10">
    <source>
        <dbReference type="ARBA" id="ARBA00022989"/>
    </source>
</evidence>
<accession>A0A2U8VMZ3</accession>
<name>A0A2U8VMZ3_9HYPH</name>
<feature type="transmembrane region" description="Helical" evidence="13">
    <location>
        <begin position="70"/>
        <end position="91"/>
    </location>
</feature>
<dbReference type="Pfam" id="PF13632">
    <property type="entry name" value="Glyco_trans_2_3"/>
    <property type="match status" value="1"/>
</dbReference>
<evidence type="ECO:0000259" key="14">
    <source>
        <dbReference type="Pfam" id="PF13632"/>
    </source>
</evidence>
<dbReference type="SUPFAM" id="SSF53448">
    <property type="entry name" value="Nucleotide-diphospho-sugar transferases"/>
    <property type="match status" value="1"/>
</dbReference>
<feature type="transmembrane region" description="Helical" evidence="13">
    <location>
        <begin position="424"/>
        <end position="446"/>
    </location>
</feature>
<evidence type="ECO:0000256" key="8">
    <source>
        <dbReference type="ARBA" id="ARBA00022679"/>
    </source>
</evidence>
<evidence type="ECO:0000256" key="9">
    <source>
        <dbReference type="ARBA" id="ARBA00022692"/>
    </source>
</evidence>
<feature type="transmembrane region" description="Helical" evidence="13">
    <location>
        <begin position="517"/>
        <end position="539"/>
    </location>
</feature>
<feature type="transmembrane region" description="Helical" evidence="13">
    <location>
        <begin position="458"/>
        <end position="483"/>
    </location>
</feature>
<dbReference type="Gene3D" id="3.90.550.10">
    <property type="entry name" value="Spore Coat Polysaccharide Biosynthesis Protein SpsA, Chain A"/>
    <property type="match status" value="1"/>
</dbReference>
<sequence length="665" mass="71626">MLTTPSPHETPDATWHASVGAGDLRADRPLAATEAWQVESGTPGGKDPLDDKAPLNGKRRASSVLLRRRLALALPSLATGAAIAALAAAAYPATDWLGALVLGLFCVLMAWQSFTAWQYLYGLIATGFGDRAKSTLELRSEGPVPAPSGRSRTAAVVAIHAEDAVAVFAALRVMARSLARAGAEDIDLFVLSDTRDGAIAAVEEHEFARIQAWRESAGPGLPLVRYRRRTENKGRKAGNIGEFCKTYGHEYDFMIVLDADSLMTGAAMRRLVGLMEENPRVGLIQTVSYAAGRDTLFARVQQFAVRLYAPLALRCLETWQGPDGSYWGHNAILRIEAFANNAALPVLPGKAPLGGEILCHDIVEGALLRRAGWEVRLVPEMGGTWEEMPTNLVDLLGRERRWCQGNLQHLSVLPWKGLRAASRWHLAVGILSYVMLPLWITFLGLGTWQAARTGDLGLIGYGLTGTGAAAHALALLTVAVLALPKLLSLGHVLASPERRAAFGGTRRLLASAALEQLVWVVLWPVMTLFTAGAVVSTFFGRVVRWDAQVRDDRRVPWSEAFRLQADAVVVGAALALGLLLAGDFVLALWMAPLAFALITSPAQSVLTSSAELGRLSRLRGLFLTADDTEQAPELAELHQSRMPPAPVKPSHREPQPAVLLAADEA</sequence>
<protein>
    <recommendedName>
        <fullName evidence="4">Glucans biosynthesis glucosyltransferase H</fullName>
    </recommendedName>
</protein>
<keyword evidence="9 13" id="KW-0812">Transmembrane</keyword>
<evidence type="ECO:0000256" key="12">
    <source>
        <dbReference type="SAM" id="MobiDB-lite"/>
    </source>
</evidence>
<dbReference type="OrthoDB" id="9775281at2"/>
<evidence type="ECO:0000256" key="13">
    <source>
        <dbReference type="SAM" id="Phobius"/>
    </source>
</evidence>
<feature type="region of interest" description="Disordered" evidence="12">
    <location>
        <begin position="633"/>
        <end position="665"/>
    </location>
</feature>
<dbReference type="NCBIfam" id="NF003958">
    <property type="entry name" value="PRK05454.2-1"/>
    <property type="match status" value="1"/>
</dbReference>
<dbReference type="Proteomes" id="UP000246058">
    <property type="component" value="Chromosome"/>
</dbReference>
<comment type="pathway">
    <text evidence="2">Glycan metabolism; osmoregulated periplasmic glucan (OPG) biosynthesis.</text>
</comment>
<keyword evidence="5" id="KW-1003">Cell membrane</keyword>
<keyword evidence="6" id="KW-0997">Cell inner membrane</keyword>
<organism evidence="15 16">
    <name type="scientific">Methylobacterium radiodurans</name>
    <dbReference type="NCBI Taxonomy" id="2202828"/>
    <lineage>
        <taxon>Bacteria</taxon>
        <taxon>Pseudomonadati</taxon>
        <taxon>Pseudomonadota</taxon>
        <taxon>Alphaproteobacteria</taxon>
        <taxon>Hyphomicrobiales</taxon>
        <taxon>Methylobacteriaceae</taxon>
        <taxon>Methylobacterium</taxon>
    </lineage>
</organism>
<evidence type="ECO:0000313" key="15">
    <source>
        <dbReference type="EMBL" id="AWN34920.1"/>
    </source>
</evidence>
<dbReference type="NCBIfam" id="NF003962">
    <property type="entry name" value="PRK05454.2-5"/>
    <property type="match status" value="1"/>
</dbReference>
<gene>
    <name evidence="15" type="ORF">DK427_03500</name>
</gene>
<feature type="transmembrane region" description="Helical" evidence="13">
    <location>
        <begin position="567"/>
        <end position="591"/>
    </location>
</feature>
<dbReference type="PANTHER" id="PTHR43867">
    <property type="entry name" value="CELLULOSE SYNTHASE CATALYTIC SUBUNIT A [UDP-FORMING]"/>
    <property type="match status" value="1"/>
</dbReference>
<dbReference type="AlphaFoldDB" id="A0A2U8VMZ3"/>
<dbReference type="InterPro" id="IPR001173">
    <property type="entry name" value="Glyco_trans_2-like"/>
</dbReference>
<evidence type="ECO:0000256" key="3">
    <source>
        <dbReference type="ARBA" id="ARBA00009337"/>
    </source>
</evidence>
<evidence type="ECO:0000256" key="4">
    <source>
        <dbReference type="ARBA" id="ARBA00020585"/>
    </source>
</evidence>
<evidence type="ECO:0000256" key="11">
    <source>
        <dbReference type="ARBA" id="ARBA00023136"/>
    </source>
</evidence>
<evidence type="ECO:0000256" key="1">
    <source>
        <dbReference type="ARBA" id="ARBA00004429"/>
    </source>
</evidence>
<dbReference type="NCBIfam" id="NF003961">
    <property type="entry name" value="PRK05454.2-4"/>
    <property type="match status" value="1"/>
</dbReference>
<dbReference type="KEGG" id="meti:DK427_03500"/>
<reference evidence="15 16" key="1">
    <citation type="submission" date="2018-05" db="EMBL/GenBank/DDBJ databases">
        <title>Complete Genome Sequence of Methylobacterium sp. 17Sr1-43.</title>
        <authorList>
            <person name="Srinivasan S."/>
        </authorList>
    </citation>
    <scope>NUCLEOTIDE SEQUENCE [LARGE SCALE GENOMIC DNA]</scope>
    <source>
        <strain evidence="15 16">17Sr1-43</strain>
    </source>
</reference>
<feature type="region of interest" description="Disordered" evidence="12">
    <location>
        <begin position="37"/>
        <end position="56"/>
    </location>
</feature>
<dbReference type="CDD" id="cd04191">
    <property type="entry name" value="Glucan_BSP_MdoH"/>
    <property type="match status" value="1"/>
</dbReference>
<dbReference type="InterPro" id="IPR029044">
    <property type="entry name" value="Nucleotide-diphossugar_trans"/>
</dbReference>
<evidence type="ECO:0000256" key="5">
    <source>
        <dbReference type="ARBA" id="ARBA00022475"/>
    </source>
</evidence>
<dbReference type="PANTHER" id="PTHR43867:SF5">
    <property type="entry name" value="GLUCANS BIOSYNTHESIS GLUCOSYLTRANSFERASE H"/>
    <property type="match status" value="1"/>
</dbReference>
<keyword evidence="16" id="KW-1185">Reference proteome</keyword>
<evidence type="ECO:0000256" key="6">
    <source>
        <dbReference type="ARBA" id="ARBA00022519"/>
    </source>
</evidence>
<keyword evidence="11 13" id="KW-0472">Membrane</keyword>
<dbReference type="EMBL" id="CP029551">
    <property type="protein sequence ID" value="AWN34920.1"/>
    <property type="molecule type" value="Genomic_DNA"/>
</dbReference>
<evidence type="ECO:0000256" key="2">
    <source>
        <dbReference type="ARBA" id="ARBA00005001"/>
    </source>
</evidence>
<evidence type="ECO:0000256" key="7">
    <source>
        <dbReference type="ARBA" id="ARBA00022676"/>
    </source>
</evidence>
<keyword evidence="10 13" id="KW-1133">Transmembrane helix</keyword>